<dbReference type="SUPFAM" id="SSF53448">
    <property type="entry name" value="Nucleotide-diphospho-sugar transferases"/>
    <property type="match status" value="1"/>
</dbReference>
<dbReference type="RefSeq" id="WP_249738315.1">
    <property type="nucleotide sequence ID" value="NZ_JAKNCJ010000010.1"/>
</dbReference>
<dbReference type="CDD" id="cd00761">
    <property type="entry name" value="Glyco_tranf_GTA_type"/>
    <property type="match status" value="1"/>
</dbReference>
<keyword evidence="3" id="KW-1185">Reference proteome</keyword>
<feature type="domain" description="Glycosyltransferase 2-like" evidence="1">
    <location>
        <begin position="24"/>
        <end position="144"/>
    </location>
</feature>
<dbReference type="Proteomes" id="UP001203761">
    <property type="component" value="Unassembled WGS sequence"/>
</dbReference>
<evidence type="ECO:0000259" key="1">
    <source>
        <dbReference type="Pfam" id="PF00535"/>
    </source>
</evidence>
<name>A0ABT0R419_9MICO</name>
<gene>
    <name evidence="2" type="ORF">Bequi_12735</name>
</gene>
<evidence type="ECO:0000313" key="2">
    <source>
        <dbReference type="EMBL" id="MCL6424233.1"/>
    </source>
</evidence>
<evidence type="ECO:0000313" key="3">
    <source>
        <dbReference type="Proteomes" id="UP001203761"/>
    </source>
</evidence>
<protein>
    <submittedName>
        <fullName evidence="2">Glycosyltransferase family 2 protein</fullName>
    </submittedName>
</protein>
<dbReference type="InterPro" id="IPR029044">
    <property type="entry name" value="Nucleotide-diphossugar_trans"/>
</dbReference>
<dbReference type="EMBL" id="JAKNCJ010000010">
    <property type="protein sequence ID" value="MCL6424233.1"/>
    <property type="molecule type" value="Genomic_DNA"/>
</dbReference>
<dbReference type="InterPro" id="IPR001173">
    <property type="entry name" value="Glyco_trans_2-like"/>
</dbReference>
<accession>A0ABT0R419</accession>
<reference evidence="2" key="1">
    <citation type="submission" date="2022-02" db="EMBL/GenBank/DDBJ databases">
        <authorList>
            <person name="Lee M."/>
            <person name="Kim S.-J."/>
            <person name="Jung M.-Y."/>
        </authorList>
    </citation>
    <scope>NUCLEOTIDE SEQUENCE</scope>
    <source>
        <strain evidence="2">JHP9</strain>
    </source>
</reference>
<organism evidence="2 3">
    <name type="scientific">Brachybacterium equifaecis</name>
    <dbReference type="NCBI Taxonomy" id="2910770"/>
    <lineage>
        <taxon>Bacteria</taxon>
        <taxon>Bacillati</taxon>
        <taxon>Actinomycetota</taxon>
        <taxon>Actinomycetes</taxon>
        <taxon>Micrococcales</taxon>
        <taxon>Dermabacteraceae</taxon>
        <taxon>Brachybacterium</taxon>
    </lineage>
</organism>
<dbReference type="Gene3D" id="3.90.550.10">
    <property type="entry name" value="Spore Coat Polysaccharide Biosynthesis Protein SpsA, Chain A"/>
    <property type="match status" value="1"/>
</dbReference>
<dbReference type="Pfam" id="PF00535">
    <property type="entry name" value="Glycos_transf_2"/>
    <property type="match status" value="1"/>
</dbReference>
<sequence>MARPLLPEPAAAQPAAAESADVDVIIAVHDPARPIARSVASALAAGGPSGPRLQVSVVCHNLPAARIREALESAGALDPRVRLLELADQIPSPAGPFNRGIDSSRAEFVTTVGSDDILEPGALDAWYARALELRADAVLAPIRTDRGLVATPLARPHAPDLLDPVADGLAHRTAPLGLLRRETLERIGFRYTEGGLGNGEDIEPALRLWFAPGMRLAQCPGAPAYRVTDDMGASRQTALVGPLERELAFLRPLLAQPWIAVLGTAQREAILVKLLRAQVIPAIVRRTGAGIEEGHPDAYTVADARFLRTALADLRALHGRLPRGLALSEARVLRLAQSGDASALRTLVRRLWSGPRLSKVITLRPWESLTAQSPLRQHLAGRALTRARARAQA</sequence>
<proteinExistence type="predicted"/>
<comment type="caution">
    <text evidence="2">The sequence shown here is derived from an EMBL/GenBank/DDBJ whole genome shotgun (WGS) entry which is preliminary data.</text>
</comment>